<reference evidence="2 3" key="1">
    <citation type="submission" date="2020-03" db="EMBL/GenBank/DDBJ databases">
        <title>Complete genome sequences of two sulfur-disproportionating bacterial strains T55J and Mzg5.</title>
        <authorList>
            <person name="Umezawa K."/>
            <person name="Kojima H."/>
            <person name="Kato Y."/>
            <person name="Fukui M."/>
        </authorList>
    </citation>
    <scope>NUCLEOTIDE SEQUENCE [LARGE SCALE GENOMIC DNA]</scope>
    <source>
        <strain evidence="2 3">T55J</strain>
    </source>
</reference>
<dbReference type="KEGG" id="dtp:JZK55_12660"/>
<keyword evidence="1" id="KW-1133">Transmembrane helix</keyword>
<name>A0A7G1H0S9_9BACT</name>
<organism evidence="2 3">
    <name type="scientific">Dissulfurispira thermophila</name>
    <dbReference type="NCBI Taxonomy" id="2715679"/>
    <lineage>
        <taxon>Bacteria</taxon>
        <taxon>Pseudomonadati</taxon>
        <taxon>Nitrospirota</taxon>
        <taxon>Thermodesulfovibrionia</taxon>
        <taxon>Thermodesulfovibrionales</taxon>
        <taxon>Dissulfurispiraceae</taxon>
        <taxon>Dissulfurispira</taxon>
    </lineage>
</organism>
<dbReference type="RefSeq" id="WP_203471549.1">
    <property type="nucleotide sequence ID" value="NZ_AP022873.1"/>
</dbReference>
<dbReference type="AlphaFoldDB" id="A0A7G1H0S9"/>
<gene>
    <name evidence="2" type="ORF">JZK55_12660</name>
</gene>
<dbReference type="EMBL" id="AP022873">
    <property type="protein sequence ID" value="BCB96344.1"/>
    <property type="molecule type" value="Genomic_DNA"/>
</dbReference>
<accession>A0A7G1H0S9</accession>
<evidence type="ECO:0000313" key="3">
    <source>
        <dbReference type="Proteomes" id="UP000516360"/>
    </source>
</evidence>
<protein>
    <recommendedName>
        <fullName evidence="4">Tyrosine kinase G-rich domain-containing protein</fullName>
    </recommendedName>
</protein>
<evidence type="ECO:0000313" key="2">
    <source>
        <dbReference type="EMBL" id="BCB96344.1"/>
    </source>
</evidence>
<keyword evidence="3" id="KW-1185">Reference proteome</keyword>
<dbReference type="Proteomes" id="UP000516360">
    <property type="component" value="Chromosome"/>
</dbReference>
<keyword evidence="1" id="KW-0472">Membrane</keyword>
<proteinExistence type="predicted"/>
<evidence type="ECO:0008006" key="4">
    <source>
        <dbReference type="Google" id="ProtNLM"/>
    </source>
</evidence>
<evidence type="ECO:0000256" key="1">
    <source>
        <dbReference type="SAM" id="Phobius"/>
    </source>
</evidence>
<sequence length="103" mass="11911">MIKGSDELTRTYKKLLESGRLILVGFNPIELEKRSSDLKIERLTIEQALNRLKGIEMIDKPYILKNPVKPRIKMNIALAGITSLFAGIFLAFLMEYVEKMRER</sequence>
<feature type="transmembrane region" description="Helical" evidence="1">
    <location>
        <begin position="76"/>
        <end position="97"/>
    </location>
</feature>
<keyword evidence="1" id="KW-0812">Transmembrane</keyword>